<keyword evidence="8" id="KW-0594">Phospholipid biosynthesis</keyword>
<proteinExistence type="predicted"/>
<dbReference type="GO" id="GO:0016614">
    <property type="term" value="F:oxidoreductase activity, acting on CH-OH group of donors"/>
    <property type="evidence" value="ECO:0007669"/>
    <property type="project" value="InterPro"/>
</dbReference>
<organism evidence="10 11">
    <name type="scientific">Clostridium uliginosum</name>
    <dbReference type="NCBI Taxonomy" id="119641"/>
    <lineage>
        <taxon>Bacteria</taxon>
        <taxon>Bacillati</taxon>
        <taxon>Bacillota</taxon>
        <taxon>Clostridia</taxon>
        <taxon>Eubacteriales</taxon>
        <taxon>Clostridiaceae</taxon>
        <taxon>Clostridium</taxon>
    </lineage>
</organism>
<evidence type="ECO:0000256" key="9">
    <source>
        <dbReference type="ARBA" id="ARBA00023264"/>
    </source>
</evidence>
<dbReference type="SUPFAM" id="SSF56796">
    <property type="entry name" value="Dehydroquinate synthase-like"/>
    <property type="match status" value="1"/>
</dbReference>
<dbReference type="PANTHER" id="PTHR43616">
    <property type="entry name" value="GLYCEROL DEHYDROGENASE"/>
    <property type="match status" value="1"/>
</dbReference>
<reference evidence="10 11" key="1">
    <citation type="submission" date="2016-10" db="EMBL/GenBank/DDBJ databases">
        <authorList>
            <person name="de Groot N.N."/>
        </authorList>
    </citation>
    <scope>NUCLEOTIDE SEQUENCE [LARGE SCALE GENOMIC DNA]</scope>
    <source>
        <strain evidence="10 11">DSM 12992</strain>
    </source>
</reference>
<keyword evidence="3" id="KW-0479">Metal-binding</keyword>
<name>A0A1I1QHS4_9CLOT</name>
<evidence type="ECO:0000256" key="8">
    <source>
        <dbReference type="ARBA" id="ARBA00023209"/>
    </source>
</evidence>
<sequence length="459" mass="50962">MELNINNVSKLEINDFLKGVLQCKCGKPHSIGLEHVLIENNAIKKLPSILRELGFKKALVIADNNTYKAAGKYVESVLNAEKFNHKNFIFPIEDDLVPDESAVGKLFMQYDKEIDVIVTIGSGTLNDLGKYVSYKLGISSVIVATAPSMDGFASNGSALIVGNLKTTYPVEVPKAIIGDVNILKEAPMEMILAGFGDIVGKYSALNDWLLSKIINKEYYCDVTVKMVNDSIQKCMDNSDGMVKRDETAIKNLMEGLVLTGIAMSFVENSRPASGSEHHLAHYLEMMFLFEGKKAILHGTKVGIATIITTKLREIASKHEIDFDKVIEKAKAFDESKWQEDIKKYYKKAAPGIIQIVEKEDRNSIEDRLQRINTIKENIDEIRKIISNVPSADEIKAILEKVGAASHPTDVGVDNQTLLDGIIMAKEVRSRYTILNFLGDLELLEEFAPEVTNYLNGGEK</sequence>
<dbReference type="Gene3D" id="3.40.50.1970">
    <property type="match status" value="1"/>
</dbReference>
<dbReference type="STRING" id="119641.SAMN05421842_12515"/>
<evidence type="ECO:0000256" key="4">
    <source>
        <dbReference type="ARBA" id="ARBA00022857"/>
    </source>
</evidence>
<dbReference type="AlphaFoldDB" id="A0A1I1QHS4"/>
<accession>A0A1I1QHS4</accession>
<dbReference type="CDD" id="cd08175">
    <property type="entry name" value="G1PDH"/>
    <property type="match status" value="1"/>
</dbReference>
<dbReference type="GO" id="GO:0046872">
    <property type="term" value="F:metal ion binding"/>
    <property type="evidence" value="ECO:0007669"/>
    <property type="project" value="UniProtKB-KW"/>
</dbReference>
<keyword evidence="4" id="KW-0521">NADP</keyword>
<dbReference type="Pfam" id="PF13685">
    <property type="entry name" value="Fe-ADH_2"/>
    <property type="match status" value="1"/>
</dbReference>
<keyword evidence="6" id="KW-0520">NAD</keyword>
<evidence type="ECO:0000256" key="3">
    <source>
        <dbReference type="ARBA" id="ARBA00022723"/>
    </source>
</evidence>
<dbReference type="OrthoDB" id="9763580at2"/>
<evidence type="ECO:0000256" key="7">
    <source>
        <dbReference type="ARBA" id="ARBA00023098"/>
    </source>
</evidence>
<dbReference type="InterPro" id="IPR016205">
    <property type="entry name" value="Glycerol_DH"/>
</dbReference>
<dbReference type="Proteomes" id="UP000199263">
    <property type="component" value="Unassembled WGS sequence"/>
</dbReference>
<evidence type="ECO:0000313" key="10">
    <source>
        <dbReference type="EMBL" id="SFD21595.1"/>
    </source>
</evidence>
<evidence type="ECO:0000313" key="11">
    <source>
        <dbReference type="Proteomes" id="UP000199263"/>
    </source>
</evidence>
<dbReference type="EMBL" id="FOMG01000025">
    <property type="protein sequence ID" value="SFD21595.1"/>
    <property type="molecule type" value="Genomic_DNA"/>
</dbReference>
<keyword evidence="9" id="KW-1208">Phospholipid metabolism</keyword>
<keyword evidence="7" id="KW-0443">Lipid metabolism</keyword>
<dbReference type="RefSeq" id="WP_090093133.1">
    <property type="nucleotide sequence ID" value="NZ_FOMG01000025.1"/>
</dbReference>
<evidence type="ECO:0000256" key="1">
    <source>
        <dbReference type="ARBA" id="ARBA00022490"/>
    </source>
</evidence>
<protein>
    <submittedName>
        <fullName evidence="10">Glycerol-1-phosphate dehydrogenase [NAD(P)+]</fullName>
    </submittedName>
</protein>
<dbReference type="GO" id="GO:0008654">
    <property type="term" value="P:phospholipid biosynthetic process"/>
    <property type="evidence" value="ECO:0007669"/>
    <property type="project" value="UniProtKB-KW"/>
</dbReference>
<evidence type="ECO:0000256" key="5">
    <source>
        <dbReference type="ARBA" id="ARBA00023002"/>
    </source>
</evidence>
<dbReference type="Gene3D" id="1.20.1090.10">
    <property type="entry name" value="Dehydroquinate synthase-like - alpha domain"/>
    <property type="match status" value="1"/>
</dbReference>
<keyword evidence="1" id="KW-0963">Cytoplasm</keyword>
<dbReference type="InterPro" id="IPR032837">
    <property type="entry name" value="G1PDH"/>
</dbReference>
<keyword evidence="2" id="KW-0444">Lipid biosynthesis</keyword>
<dbReference type="PANTHER" id="PTHR43616:SF5">
    <property type="entry name" value="GLYCEROL DEHYDROGENASE 1"/>
    <property type="match status" value="1"/>
</dbReference>
<evidence type="ECO:0000256" key="2">
    <source>
        <dbReference type="ARBA" id="ARBA00022516"/>
    </source>
</evidence>
<keyword evidence="5" id="KW-0560">Oxidoreductase</keyword>
<keyword evidence="11" id="KW-1185">Reference proteome</keyword>
<evidence type="ECO:0000256" key="6">
    <source>
        <dbReference type="ARBA" id="ARBA00023027"/>
    </source>
</evidence>
<gene>
    <name evidence="10" type="ORF">SAMN05421842_12515</name>
</gene>